<organism evidence="1 2">
    <name type="scientific">Vararia minispora EC-137</name>
    <dbReference type="NCBI Taxonomy" id="1314806"/>
    <lineage>
        <taxon>Eukaryota</taxon>
        <taxon>Fungi</taxon>
        <taxon>Dikarya</taxon>
        <taxon>Basidiomycota</taxon>
        <taxon>Agaricomycotina</taxon>
        <taxon>Agaricomycetes</taxon>
        <taxon>Russulales</taxon>
        <taxon>Lachnocladiaceae</taxon>
        <taxon>Vararia</taxon>
    </lineage>
</organism>
<comment type="caution">
    <text evidence="1">The sequence shown here is derived from an EMBL/GenBank/DDBJ whole genome shotgun (WGS) entry which is preliminary data.</text>
</comment>
<dbReference type="Proteomes" id="UP000814128">
    <property type="component" value="Unassembled WGS sequence"/>
</dbReference>
<gene>
    <name evidence="1" type="ORF">K488DRAFT_86638</name>
</gene>
<proteinExistence type="predicted"/>
<reference evidence="1" key="1">
    <citation type="submission" date="2021-02" db="EMBL/GenBank/DDBJ databases">
        <authorList>
            <consortium name="DOE Joint Genome Institute"/>
            <person name="Ahrendt S."/>
            <person name="Looney B.P."/>
            <person name="Miyauchi S."/>
            <person name="Morin E."/>
            <person name="Drula E."/>
            <person name="Courty P.E."/>
            <person name="Chicoki N."/>
            <person name="Fauchery L."/>
            <person name="Kohler A."/>
            <person name="Kuo A."/>
            <person name="Labutti K."/>
            <person name="Pangilinan J."/>
            <person name="Lipzen A."/>
            <person name="Riley R."/>
            <person name="Andreopoulos W."/>
            <person name="He G."/>
            <person name="Johnson J."/>
            <person name="Barry K.W."/>
            <person name="Grigoriev I.V."/>
            <person name="Nagy L."/>
            <person name="Hibbett D."/>
            <person name="Henrissat B."/>
            <person name="Matheny P.B."/>
            <person name="Labbe J."/>
            <person name="Martin F."/>
        </authorList>
    </citation>
    <scope>NUCLEOTIDE SEQUENCE</scope>
    <source>
        <strain evidence="1">EC-137</strain>
    </source>
</reference>
<protein>
    <submittedName>
        <fullName evidence="1">Uncharacterized protein</fullName>
    </submittedName>
</protein>
<evidence type="ECO:0000313" key="1">
    <source>
        <dbReference type="EMBL" id="KAI0031618.1"/>
    </source>
</evidence>
<reference evidence="1" key="2">
    <citation type="journal article" date="2022" name="New Phytol.">
        <title>Evolutionary transition to the ectomycorrhizal habit in the genomes of a hyperdiverse lineage of mushroom-forming fungi.</title>
        <authorList>
            <person name="Looney B."/>
            <person name="Miyauchi S."/>
            <person name="Morin E."/>
            <person name="Drula E."/>
            <person name="Courty P.E."/>
            <person name="Kohler A."/>
            <person name="Kuo A."/>
            <person name="LaButti K."/>
            <person name="Pangilinan J."/>
            <person name="Lipzen A."/>
            <person name="Riley R."/>
            <person name="Andreopoulos W."/>
            <person name="He G."/>
            <person name="Johnson J."/>
            <person name="Nolan M."/>
            <person name="Tritt A."/>
            <person name="Barry K.W."/>
            <person name="Grigoriev I.V."/>
            <person name="Nagy L.G."/>
            <person name="Hibbett D."/>
            <person name="Henrissat B."/>
            <person name="Matheny P.B."/>
            <person name="Labbe J."/>
            <person name="Martin F.M."/>
        </authorList>
    </citation>
    <scope>NUCLEOTIDE SEQUENCE</scope>
    <source>
        <strain evidence="1">EC-137</strain>
    </source>
</reference>
<sequence length="179" mass="19243">MNRTVNMVQRLIMIVVNTGLLTAVATITTLCLVSTRLAFAIMIDRLPSSKELAYPQSVLWYGILGLPTYSLYFSGFLANLNARNYVRGEGGLVVTLSNFEAVAPSQSTSGTNVRDPASISRQVGHLVLRKSVGGSHVNIDSIPGGITVDTPKRVRIASDEGLECDVVKIGHDTPDKEAI</sequence>
<name>A0ACB8QIF2_9AGAM</name>
<keyword evidence="2" id="KW-1185">Reference proteome</keyword>
<evidence type="ECO:0000313" key="2">
    <source>
        <dbReference type="Proteomes" id="UP000814128"/>
    </source>
</evidence>
<dbReference type="EMBL" id="MU273573">
    <property type="protein sequence ID" value="KAI0031618.1"/>
    <property type="molecule type" value="Genomic_DNA"/>
</dbReference>
<accession>A0ACB8QIF2</accession>